<dbReference type="InterPro" id="IPR001647">
    <property type="entry name" value="HTH_TetR"/>
</dbReference>
<keyword evidence="5" id="KW-1185">Reference proteome</keyword>
<evidence type="ECO:0000256" key="2">
    <source>
        <dbReference type="PROSITE-ProRule" id="PRU00335"/>
    </source>
</evidence>
<protein>
    <submittedName>
        <fullName evidence="4">TetR/AcrR family transcriptional regulator</fullName>
    </submittedName>
</protein>
<evidence type="ECO:0000313" key="5">
    <source>
        <dbReference type="Proteomes" id="UP000562984"/>
    </source>
</evidence>
<dbReference type="Proteomes" id="UP000562984">
    <property type="component" value="Unassembled WGS sequence"/>
</dbReference>
<dbReference type="SUPFAM" id="SSF46689">
    <property type="entry name" value="Homeodomain-like"/>
    <property type="match status" value="1"/>
</dbReference>
<comment type="caution">
    <text evidence="4">The sequence shown here is derived from an EMBL/GenBank/DDBJ whole genome shotgun (WGS) entry which is preliminary data.</text>
</comment>
<dbReference type="GO" id="GO:0000976">
    <property type="term" value="F:transcription cis-regulatory region binding"/>
    <property type="evidence" value="ECO:0007669"/>
    <property type="project" value="TreeGrafter"/>
</dbReference>
<dbReference type="Gene3D" id="1.10.357.10">
    <property type="entry name" value="Tetracycline Repressor, domain 2"/>
    <property type="match status" value="1"/>
</dbReference>
<dbReference type="AlphaFoldDB" id="A0A849AAR0"/>
<dbReference type="PROSITE" id="PS50977">
    <property type="entry name" value="HTH_TETR_2"/>
    <property type="match status" value="1"/>
</dbReference>
<dbReference type="PRINTS" id="PR00455">
    <property type="entry name" value="HTHTETR"/>
</dbReference>
<dbReference type="GO" id="GO:0003700">
    <property type="term" value="F:DNA-binding transcription factor activity"/>
    <property type="evidence" value="ECO:0007669"/>
    <property type="project" value="TreeGrafter"/>
</dbReference>
<feature type="domain" description="HTH tetR-type" evidence="3">
    <location>
        <begin position="1"/>
        <end position="55"/>
    </location>
</feature>
<dbReference type="Pfam" id="PF00440">
    <property type="entry name" value="TetR_N"/>
    <property type="match status" value="1"/>
</dbReference>
<sequence>MLAAAFDVFAEHGFGRSTIEDVCERAGFTRGAFYSNFDSLQELFHVLYTAQATGVAERVQAALNRAGEAAAPADLVAAVIDGLPLDRNWQLIKTDYLLHAARHPDAVRSLAAHQESLLTLLADALTPVMHKVRSDPRLQDPRALAQAVIAVHDGVMVNSLSGLPSSVLRDRLEATLTALVSG</sequence>
<gene>
    <name evidence="4" type="ORF">HKD39_13525</name>
</gene>
<dbReference type="EMBL" id="JABEND010000008">
    <property type="protein sequence ID" value="NNG36713.1"/>
    <property type="molecule type" value="Genomic_DNA"/>
</dbReference>
<reference evidence="4 5" key="1">
    <citation type="submission" date="2020-05" db="EMBL/GenBank/DDBJ databases">
        <title>Nakamurella sp. DB0629 isolated from air conditioner.</title>
        <authorList>
            <person name="Kim D.H."/>
            <person name="Kim D.-U."/>
        </authorList>
    </citation>
    <scope>NUCLEOTIDE SEQUENCE [LARGE SCALE GENOMIC DNA]</scope>
    <source>
        <strain evidence="4 5">DB0629</strain>
    </source>
</reference>
<evidence type="ECO:0000313" key="4">
    <source>
        <dbReference type="EMBL" id="NNG36713.1"/>
    </source>
</evidence>
<organism evidence="4 5">
    <name type="scientific">Nakamurella aerolata</name>
    <dbReference type="NCBI Taxonomy" id="1656892"/>
    <lineage>
        <taxon>Bacteria</taxon>
        <taxon>Bacillati</taxon>
        <taxon>Actinomycetota</taxon>
        <taxon>Actinomycetes</taxon>
        <taxon>Nakamurellales</taxon>
        <taxon>Nakamurellaceae</taxon>
        <taxon>Nakamurella</taxon>
    </lineage>
</organism>
<dbReference type="InterPro" id="IPR009057">
    <property type="entry name" value="Homeodomain-like_sf"/>
</dbReference>
<evidence type="ECO:0000256" key="1">
    <source>
        <dbReference type="ARBA" id="ARBA00023125"/>
    </source>
</evidence>
<accession>A0A849AAR0</accession>
<name>A0A849AAR0_9ACTN</name>
<dbReference type="InterPro" id="IPR050109">
    <property type="entry name" value="HTH-type_TetR-like_transc_reg"/>
</dbReference>
<dbReference type="RefSeq" id="WP_171200419.1">
    <property type="nucleotide sequence ID" value="NZ_JABEND010000008.1"/>
</dbReference>
<keyword evidence="1 2" id="KW-0238">DNA-binding</keyword>
<feature type="DNA-binding region" description="H-T-H motif" evidence="2">
    <location>
        <begin position="18"/>
        <end position="37"/>
    </location>
</feature>
<proteinExistence type="predicted"/>
<evidence type="ECO:0000259" key="3">
    <source>
        <dbReference type="PROSITE" id="PS50977"/>
    </source>
</evidence>
<dbReference type="PANTHER" id="PTHR30055:SF241">
    <property type="entry name" value="TRANSCRIPTIONAL REGULATORY PROTEIN"/>
    <property type="match status" value="1"/>
</dbReference>
<dbReference type="PANTHER" id="PTHR30055">
    <property type="entry name" value="HTH-TYPE TRANSCRIPTIONAL REGULATOR RUTR"/>
    <property type="match status" value="1"/>
</dbReference>